<feature type="signal peptide" evidence="2">
    <location>
        <begin position="1"/>
        <end position="29"/>
    </location>
</feature>
<dbReference type="EMBL" id="JACBYR010000001">
    <property type="protein sequence ID" value="NYE81363.1"/>
    <property type="molecule type" value="Genomic_DNA"/>
</dbReference>
<feature type="region of interest" description="Disordered" evidence="1">
    <location>
        <begin position="417"/>
        <end position="452"/>
    </location>
</feature>
<feature type="domain" description="Peptidoglycan binding-like" evidence="3">
    <location>
        <begin position="357"/>
        <end position="412"/>
    </location>
</feature>
<dbReference type="GO" id="GO:0009253">
    <property type="term" value="P:peptidoglycan catabolic process"/>
    <property type="evidence" value="ECO:0007669"/>
    <property type="project" value="TreeGrafter"/>
</dbReference>
<dbReference type="InterPro" id="IPR036366">
    <property type="entry name" value="PGBDSf"/>
</dbReference>
<comment type="caution">
    <text evidence="5">The sequence shown here is derived from an EMBL/GenBank/DDBJ whole genome shotgun (WGS) entry which is preliminary data.</text>
</comment>
<dbReference type="Gene3D" id="1.10.101.10">
    <property type="entry name" value="PGBD-like superfamily/PGBD"/>
    <property type="match status" value="1"/>
</dbReference>
<evidence type="ECO:0000313" key="6">
    <source>
        <dbReference type="Proteomes" id="UP000542125"/>
    </source>
</evidence>
<dbReference type="InterPro" id="IPR011970">
    <property type="entry name" value="MltB_2"/>
</dbReference>
<dbReference type="Proteomes" id="UP000542125">
    <property type="component" value="Unassembled WGS sequence"/>
</dbReference>
<name>A0A7Y9IQY5_9BURK</name>
<reference evidence="5 6" key="1">
    <citation type="submission" date="2020-07" db="EMBL/GenBank/DDBJ databases">
        <title>Genomic Encyclopedia of Type Strains, Phase IV (KMG-V): Genome sequencing to study the core and pangenomes of soil and plant-associated prokaryotes.</title>
        <authorList>
            <person name="Whitman W."/>
        </authorList>
    </citation>
    <scope>NUCLEOTIDE SEQUENCE [LARGE SCALE GENOMIC DNA]</scope>
    <source>
        <strain evidence="5 6">SAS40</strain>
    </source>
</reference>
<sequence>MPRFVSPRSFFLSAAAAVCLAATAAPAFAQMDTASCLSNLRRSAPANGVSVADFDRYTSDAQVLEATVASAKAQPEGRETWWDYIAKTVDAQRVNEGKAILQQYGAQLEAIGRNYSVDKEALVAIFGIETNYGTQLGKVRVVDAWITRACTERNPLWAKNAFASIRLLRDGTVEPDTFVGSWSGAFGMTQFIPTSFYELAADGDGDGRIDLYQSLPDALASTANHLLKRRARWTRGLDSIIEVRVPPAIQSTVPSAVDAEYSNAGDRRSLRTWAAQGVTRVNGQPLSDAAFADTNAFVFAPTGSQGPIFLATENFEAILHYNQSRKYGLSVSLLLNQLKGEPPLVTPWPTDDPGLSRAEIRELQTLLVGRGYAIGTPDGIPGTLTRTAVRQEQEAMGVPTDGRVGMKMLLALRQRASMPAPTQPGTSPVMPAPTSAMPPVGAPVAPAPSPAN</sequence>
<evidence type="ECO:0000259" key="3">
    <source>
        <dbReference type="Pfam" id="PF01471"/>
    </source>
</evidence>
<dbReference type="InterPro" id="IPR031304">
    <property type="entry name" value="SLT_2"/>
</dbReference>
<accession>A0A7Y9IQY5</accession>
<organism evidence="5 6">
    <name type="scientific">Pigmentiphaga litoralis</name>
    <dbReference type="NCBI Taxonomy" id="516702"/>
    <lineage>
        <taxon>Bacteria</taxon>
        <taxon>Pseudomonadati</taxon>
        <taxon>Pseudomonadota</taxon>
        <taxon>Betaproteobacteria</taxon>
        <taxon>Burkholderiales</taxon>
        <taxon>Alcaligenaceae</taxon>
        <taxon>Pigmentiphaga</taxon>
    </lineage>
</organism>
<dbReference type="AlphaFoldDB" id="A0A7Y9IQY5"/>
<dbReference type="Pfam" id="PF01471">
    <property type="entry name" value="PG_binding_1"/>
    <property type="match status" value="1"/>
</dbReference>
<evidence type="ECO:0000256" key="1">
    <source>
        <dbReference type="SAM" id="MobiDB-lite"/>
    </source>
</evidence>
<dbReference type="PANTHER" id="PTHR30163">
    <property type="entry name" value="MEMBRANE-BOUND LYTIC MUREIN TRANSGLYCOSYLASE B"/>
    <property type="match status" value="1"/>
</dbReference>
<dbReference type="InterPro" id="IPR023346">
    <property type="entry name" value="Lysozyme-like_dom_sf"/>
</dbReference>
<feature type="domain" description="Transglycosylase SLT" evidence="4">
    <location>
        <begin position="34"/>
        <end position="334"/>
    </location>
</feature>
<dbReference type="InterPro" id="IPR043426">
    <property type="entry name" value="MltB-like"/>
</dbReference>
<dbReference type="RefSeq" id="WP_179583330.1">
    <property type="nucleotide sequence ID" value="NZ_JACBYR010000001.1"/>
</dbReference>
<evidence type="ECO:0000313" key="5">
    <source>
        <dbReference type="EMBL" id="NYE81363.1"/>
    </source>
</evidence>
<feature type="compositionally biased region" description="Low complexity" evidence="1">
    <location>
        <begin position="435"/>
        <end position="444"/>
    </location>
</feature>
<keyword evidence="2" id="KW-0732">Signal</keyword>
<proteinExistence type="predicted"/>
<keyword evidence="6" id="KW-1185">Reference proteome</keyword>
<dbReference type="Gene3D" id="1.10.8.350">
    <property type="entry name" value="Bacterial muramidase"/>
    <property type="match status" value="1"/>
</dbReference>
<evidence type="ECO:0000256" key="2">
    <source>
        <dbReference type="SAM" id="SignalP"/>
    </source>
</evidence>
<dbReference type="Gene3D" id="1.10.530.10">
    <property type="match status" value="1"/>
</dbReference>
<protein>
    <submittedName>
        <fullName evidence="5">Lytic murein transglycosylase</fullName>
    </submittedName>
</protein>
<dbReference type="InterPro" id="IPR036365">
    <property type="entry name" value="PGBD-like_sf"/>
</dbReference>
<evidence type="ECO:0000259" key="4">
    <source>
        <dbReference type="Pfam" id="PF13406"/>
    </source>
</evidence>
<dbReference type="Pfam" id="PF13406">
    <property type="entry name" value="SLT_2"/>
    <property type="match status" value="1"/>
</dbReference>
<dbReference type="PANTHER" id="PTHR30163:SF10">
    <property type="entry name" value="TRANSGLYCOLASE-RELATED"/>
    <property type="match status" value="1"/>
</dbReference>
<dbReference type="InterPro" id="IPR002477">
    <property type="entry name" value="Peptidoglycan-bd-like"/>
</dbReference>
<feature type="chain" id="PRO_5030915993" evidence="2">
    <location>
        <begin position="30"/>
        <end position="452"/>
    </location>
</feature>
<dbReference type="NCBIfam" id="TIGR02283">
    <property type="entry name" value="MltB_2"/>
    <property type="match status" value="1"/>
</dbReference>
<dbReference type="SUPFAM" id="SSF53955">
    <property type="entry name" value="Lysozyme-like"/>
    <property type="match status" value="1"/>
</dbReference>
<dbReference type="GO" id="GO:0008933">
    <property type="term" value="F:peptidoglycan lytic transglycosylase activity"/>
    <property type="evidence" value="ECO:0007669"/>
    <property type="project" value="TreeGrafter"/>
</dbReference>
<dbReference type="SUPFAM" id="SSF47090">
    <property type="entry name" value="PGBD-like"/>
    <property type="match status" value="1"/>
</dbReference>
<gene>
    <name evidence="5" type="ORF">FHW18_000634</name>
</gene>